<evidence type="ECO:0000256" key="1">
    <source>
        <dbReference type="SAM" id="MobiDB-lite"/>
    </source>
</evidence>
<reference evidence="3 4" key="1">
    <citation type="submission" date="2014-12" db="EMBL/GenBank/DDBJ databases">
        <title>Genome sequence of Flavobacterium anhuiense RCM74.</title>
        <authorList>
            <person name="Kim J.F."/>
            <person name="Song J.Y."/>
            <person name="Kwak M.-J."/>
            <person name="Lee S.-W."/>
        </authorList>
    </citation>
    <scope>NUCLEOTIDE SEQUENCE [LARGE SCALE GENOMIC DNA]</scope>
    <source>
        <strain evidence="3 4">RCM74</strain>
    </source>
</reference>
<evidence type="ECO:0000256" key="2">
    <source>
        <dbReference type="SAM" id="SignalP"/>
    </source>
</evidence>
<feature type="region of interest" description="Disordered" evidence="1">
    <location>
        <begin position="159"/>
        <end position="191"/>
    </location>
</feature>
<keyword evidence="2" id="KW-0732">Signal</keyword>
<evidence type="ECO:0000313" key="4">
    <source>
        <dbReference type="Proteomes" id="UP000290433"/>
    </source>
</evidence>
<feature type="compositionally biased region" description="Basic and acidic residues" evidence="1">
    <location>
        <begin position="168"/>
        <end position="191"/>
    </location>
</feature>
<accession>A0A444W488</accession>
<dbReference type="AlphaFoldDB" id="A0A444W488"/>
<dbReference type="Proteomes" id="UP000290433">
    <property type="component" value="Unassembled WGS sequence"/>
</dbReference>
<sequence length="191" mass="21198">MKPFQTLFILVFSLFSFTVSAQYGSGYNNGYGGGYGGYGNGYGRGGGMGMDRSMMAGQQQGSQSKPKETPPEETAGMIVEQMKPQVNLDELQAIAITNVLAESIREQGILLKNESSNQDQKIEQIKALRESTDKKITAFLNPDQIEKYKTFMDTLKEVKKTKSKKKKDKDSREASKEAKEVKDTPDTKISE</sequence>
<comment type="caution">
    <text evidence="3">The sequence shown here is derived from an EMBL/GenBank/DDBJ whole genome shotgun (WGS) entry which is preliminary data.</text>
</comment>
<protein>
    <submittedName>
        <fullName evidence="3">Uncharacterized protein</fullName>
    </submittedName>
</protein>
<evidence type="ECO:0000313" key="3">
    <source>
        <dbReference type="EMBL" id="RYJ40701.1"/>
    </source>
</evidence>
<proteinExistence type="predicted"/>
<feature type="chain" id="PRO_5019002084" evidence="2">
    <location>
        <begin position="22"/>
        <end position="191"/>
    </location>
</feature>
<dbReference type="RefSeq" id="WP_129745182.1">
    <property type="nucleotide sequence ID" value="NZ_JUIV01000001.1"/>
</dbReference>
<gene>
    <name evidence="3" type="ORF">NU08_0138</name>
</gene>
<dbReference type="OrthoDB" id="1360972at2"/>
<dbReference type="EMBL" id="JUIV01000001">
    <property type="protein sequence ID" value="RYJ40701.1"/>
    <property type="molecule type" value="Genomic_DNA"/>
</dbReference>
<organism evidence="3 4">
    <name type="scientific">Flavobacterium anhuiense</name>
    <dbReference type="NCBI Taxonomy" id="459526"/>
    <lineage>
        <taxon>Bacteria</taxon>
        <taxon>Pseudomonadati</taxon>
        <taxon>Bacteroidota</taxon>
        <taxon>Flavobacteriia</taxon>
        <taxon>Flavobacteriales</taxon>
        <taxon>Flavobacteriaceae</taxon>
        <taxon>Flavobacterium</taxon>
    </lineage>
</organism>
<name>A0A444W488_9FLAO</name>
<feature type="signal peptide" evidence="2">
    <location>
        <begin position="1"/>
        <end position="21"/>
    </location>
</feature>
<feature type="region of interest" description="Disordered" evidence="1">
    <location>
        <begin position="49"/>
        <end position="72"/>
    </location>
</feature>